<accession>A0ABQ9I722</accession>
<reference evidence="1 2" key="1">
    <citation type="submission" date="2023-02" db="EMBL/GenBank/DDBJ databases">
        <title>LHISI_Scaffold_Assembly.</title>
        <authorList>
            <person name="Stuart O.P."/>
            <person name="Cleave R."/>
            <person name="Magrath M.J.L."/>
            <person name="Mikheyev A.S."/>
        </authorList>
    </citation>
    <scope>NUCLEOTIDE SEQUENCE [LARGE SCALE GENOMIC DNA]</scope>
    <source>
        <strain evidence="1">Daus_M_001</strain>
        <tissue evidence="1">Leg muscle</tissue>
    </source>
</reference>
<organism evidence="1 2">
    <name type="scientific">Dryococelus australis</name>
    <dbReference type="NCBI Taxonomy" id="614101"/>
    <lineage>
        <taxon>Eukaryota</taxon>
        <taxon>Metazoa</taxon>
        <taxon>Ecdysozoa</taxon>
        <taxon>Arthropoda</taxon>
        <taxon>Hexapoda</taxon>
        <taxon>Insecta</taxon>
        <taxon>Pterygota</taxon>
        <taxon>Neoptera</taxon>
        <taxon>Polyneoptera</taxon>
        <taxon>Phasmatodea</taxon>
        <taxon>Verophasmatodea</taxon>
        <taxon>Anareolatae</taxon>
        <taxon>Phasmatidae</taxon>
        <taxon>Eurycanthinae</taxon>
        <taxon>Dryococelus</taxon>
    </lineage>
</organism>
<name>A0ABQ9I722_9NEOP</name>
<dbReference type="EMBL" id="JARBHB010000002">
    <property type="protein sequence ID" value="KAJ8892090.1"/>
    <property type="molecule type" value="Genomic_DNA"/>
</dbReference>
<dbReference type="Proteomes" id="UP001159363">
    <property type="component" value="Chromosome 2"/>
</dbReference>
<sequence length="115" mass="13442">MWNDCLRGDYFVRNEKSNKRRWTREMLAEGPQFGNTLFLKLKVEDSVVFRNFTRLTPSGFEELLQVVGGMIFKQNTRFRETILAILRLAVTLCFLASGDSFTCPMYSFRILKQSV</sequence>
<protein>
    <submittedName>
        <fullName evidence="1">Uncharacterized protein</fullName>
    </submittedName>
</protein>
<proteinExistence type="predicted"/>
<evidence type="ECO:0000313" key="1">
    <source>
        <dbReference type="EMBL" id="KAJ8892090.1"/>
    </source>
</evidence>
<evidence type="ECO:0000313" key="2">
    <source>
        <dbReference type="Proteomes" id="UP001159363"/>
    </source>
</evidence>
<keyword evidence="2" id="KW-1185">Reference proteome</keyword>
<comment type="caution">
    <text evidence="1">The sequence shown here is derived from an EMBL/GenBank/DDBJ whole genome shotgun (WGS) entry which is preliminary data.</text>
</comment>
<gene>
    <name evidence="1" type="ORF">PR048_004668</name>
</gene>